<name>A0A6A6UUY6_9PEZI</name>
<keyword evidence="3" id="KW-1185">Reference proteome</keyword>
<reference evidence="2" key="1">
    <citation type="journal article" date="2020" name="Stud. Mycol.">
        <title>101 Dothideomycetes genomes: a test case for predicting lifestyles and emergence of pathogens.</title>
        <authorList>
            <person name="Haridas S."/>
            <person name="Albert R."/>
            <person name="Binder M."/>
            <person name="Bloem J."/>
            <person name="Labutti K."/>
            <person name="Salamov A."/>
            <person name="Andreopoulos B."/>
            <person name="Baker S."/>
            <person name="Barry K."/>
            <person name="Bills G."/>
            <person name="Bluhm B."/>
            <person name="Cannon C."/>
            <person name="Castanera R."/>
            <person name="Culley D."/>
            <person name="Daum C."/>
            <person name="Ezra D."/>
            <person name="Gonzalez J."/>
            <person name="Henrissat B."/>
            <person name="Kuo A."/>
            <person name="Liang C."/>
            <person name="Lipzen A."/>
            <person name="Lutzoni F."/>
            <person name="Magnuson J."/>
            <person name="Mondo S."/>
            <person name="Nolan M."/>
            <person name="Ohm R."/>
            <person name="Pangilinan J."/>
            <person name="Park H.-J."/>
            <person name="Ramirez L."/>
            <person name="Alfaro M."/>
            <person name="Sun H."/>
            <person name="Tritt A."/>
            <person name="Yoshinaga Y."/>
            <person name="Zwiers L.-H."/>
            <person name="Turgeon B."/>
            <person name="Goodwin S."/>
            <person name="Spatafora J."/>
            <person name="Crous P."/>
            <person name="Grigoriev I."/>
        </authorList>
    </citation>
    <scope>NUCLEOTIDE SEQUENCE</scope>
    <source>
        <strain evidence="2">CBS 115976</strain>
    </source>
</reference>
<dbReference type="OrthoDB" id="4502478at2759"/>
<dbReference type="Proteomes" id="UP000799302">
    <property type="component" value="Unassembled WGS sequence"/>
</dbReference>
<proteinExistence type="predicted"/>
<organism evidence="2 3">
    <name type="scientific">Microthyrium microscopicum</name>
    <dbReference type="NCBI Taxonomy" id="703497"/>
    <lineage>
        <taxon>Eukaryota</taxon>
        <taxon>Fungi</taxon>
        <taxon>Dikarya</taxon>
        <taxon>Ascomycota</taxon>
        <taxon>Pezizomycotina</taxon>
        <taxon>Dothideomycetes</taxon>
        <taxon>Dothideomycetes incertae sedis</taxon>
        <taxon>Microthyriales</taxon>
        <taxon>Microthyriaceae</taxon>
        <taxon>Microthyrium</taxon>
    </lineage>
</organism>
<dbReference type="AlphaFoldDB" id="A0A6A6UUY6"/>
<evidence type="ECO:0000313" key="3">
    <source>
        <dbReference type="Proteomes" id="UP000799302"/>
    </source>
</evidence>
<accession>A0A6A6UUY6</accession>
<sequence>MTLSRLSPSKSKKEFLEHMRLCEDNSQDRRVYRDMMDEAAAARERMCVFENLTPQAQSTPGLKPPFSSNMIMETAQYKAVCEIYALSSPTTREQYAKGNFQDGSQWDNWVIRWCLWHVFRYRDERNRNRSHRGSGYYPTNAGLQDVSHAPPQFLGGSDPTSPRTSMYDPIRELYR</sequence>
<dbReference type="EMBL" id="MU004230">
    <property type="protein sequence ID" value="KAF2675241.1"/>
    <property type="molecule type" value="Genomic_DNA"/>
</dbReference>
<evidence type="ECO:0000313" key="2">
    <source>
        <dbReference type="EMBL" id="KAF2675241.1"/>
    </source>
</evidence>
<protein>
    <submittedName>
        <fullName evidence="2">Uncharacterized protein</fullName>
    </submittedName>
</protein>
<evidence type="ECO:0000256" key="1">
    <source>
        <dbReference type="SAM" id="MobiDB-lite"/>
    </source>
</evidence>
<gene>
    <name evidence="2" type="ORF">BT63DRAFT_409343</name>
</gene>
<feature type="region of interest" description="Disordered" evidence="1">
    <location>
        <begin position="129"/>
        <end position="167"/>
    </location>
</feature>